<feature type="binding site" evidence="7">
    <location>
        <position position="174"/>
    </location>
    <ligand>
        <name>L-aspartate</name>
        <dbReference type="ChEBI" id="CHEBI:29991"/>
    </ligand>
</feature>
<feature type="binding site" evidence="7">
    <location>
        <position position="137"/>
    </location>
    <ligand>
        <name>carbamoyl phosphate</name>
        <dbReference type="ChEBI" id="CHEBI:58228"/>
    </ligand>
</feature>
<dbReference type="PANTHER" id="PTHR45753:SF6">
    <property type="entry name" value="ASPARTATE CARBAMOYLTRANSFERASE"/>
    <property type="match status" value="1"/>
</dbReference>
<feature type="binding site" evidence="7">
    <location>
        <position position="270"/>
    </location>
    <ligand>
        <name>carbamoyl phosphate</name>
        <dbReference type="ChEBI" id="CHEBI:58228"/>
    </ligand>
</feature>
<evidence type="ECO:0000256" key="4">
    <source>
        <dbReference type="ARBA" id="ARBA00022975"/>
    </source>
</evidence>
<dbReference type="Pfam" id="PF00185">
    <property type="entry name" value="OTCace"/>
    <property type="match status" value="1"/>
</dbReference>
<evidence type="ECO:0000256" key="7">
    <source>
        <dbReference type="HAMAP-Rule" id="MF_00001"/>
    </source>
</evidence>
<dbReference type="GO" id="GO:0016597">
    <property type="term" value="F:amino acid binding"/>
    <property type="evidence" value="ECO:0007669"/>
    <property type="project" value="InterPro"/>
</dbReference>
<evidence type="ECO:0000313" key="11">
    <source>
        <dbReference type="EMBL" id="PDQ34211.1"/>
    </source>
</evidence>
<comment type="subunit">
    <text evidence="7">Heterododecamer (2C3:3R2) of six catalytic PyrB chains organized as two trimers (C3), and six regulatory PyrI chains organized as three dimers (R2).</text>
</comment>
<evidence type="ECO:0000259" key="9">
    <source>
        <dbReference type="Pfam" id="PF00185"/>
    </source>
</evidence>
<dbReference type="PRINTS" id="PR00101">
    <property type="entry name" value="ATCASE"/>
</dbReference>
<feature type="binding site" evidence="7">
    <location>
        <position position="229"/>
    </location>
    <ligand>
        <name>L-aspartate</name>
        <dbReference type="ChEBI" id="CHEBI:29991"/>
    </ligand>
</feature>
<gene>
    <name evidence="7" type="primary">pyrB</name>
    <name evidence="11" type="ORF">B5766_12225</name>
</gene>
<feature type="binding site" evidence="7">
    <location>
        <position position="54"/>
    </location>
    <ligand>
        <name>carbamoyl phosphate</name>
        <dbReference type="ChEBI" id="CHEBI:58228"/>
    </ligand>
</feature>
<dbReference type="InterPro" id="IPR006132">
    <property type="entry name" value="Asp/Orn_carbamoyltranf_P-bd"/>
</dbReference>
<evidence type="ECO:0000256" key="2">
    <source>
        <dbReference type="ARBA" id="ARBA00008896"/>
    </source>
</evidence>
<dbReference type="EMBL" id="NAEP01000059">
    <property type="protein sequence ID" value="PDQ34211.1"/>
    <property type="molecule type" value="Genomic_DNA"/>
</dbReference>
<comment type="similarity">
    <text evidence="2 7">Belongs to the aspartate/ornithine carbamoyltransferase superfamily. ATCase family.</text>
</comment>
<evidence type="ECO:0000259" key="10">
    <source>
        <dbReference type="Pfam" id="PF02729"/>
    </source>
</evidence>
<dbReference type="GO" id="GO:0006520">
    <property type="term" value="P:amino acid metabolic process"/>
    <property type="evidence" value="ECO:0007669"/>
    <property type="project" value="InterPro"/>
</dbReference>
<dbReference type="HAMAP" id="MF_00001">
    <property type="entry name" value="Asp_carb_tr"/>
    <property type="match status" value="1"/>
</dbReference>
<comment type="catalytic activity">
    <reaction evidence="6 7">
        <text>carbamoyl phosphate + L-aspartate = N-carbamoyl-L-aspartate + phosphate + H(+)</text>
        <dbReference type="Rhea" id="RHEA:20013"/>
        <dbReference type="ChEBI" id="CHEBI:15378"/>
        <dbReference type="ChEBI" id="CHEBI:29991"/>
        <dbReference type="ChEBI" id="CHEBI:32814"/>
        <dbReference type="ChEBI" id="CHEBI:43474"/>
        <dbReference type="ChEBI" id="CHEBI:58228"/>
        <dbReference type="EC" id="2.1.3.2"/>
    </reaction>
</comment>
<dbReference type="EC" id="2.1.3.2" evidence="7"/>
<organism evidence="11 12">
    <name type="scientific">Candidatus Lumbricidiphila eiseniae</name>
    <dbReference type="NCBI Taxonomy" id="1969409"/>
    <lineage>
        <taxon>Bacteria</taxon>
        <taxon>Bacillati</taxon>
        <taxon>Actinomycetota</taxon>
        <taxon>Actinomycetes</taxon>
        <taxon>Micrococcales</taxon>
        <taxon>Microbacteriaceae</taxon>
        <taxon>Candidatus Lumbricidiphila</taxon>
    </lineage>
</organism>
<evidence type="ECO:0000256" key="5">
    <source>
        <dbReference type="ARBA" id="ARBA00043884"/>
    </source>
</evidence>
<comment type="caution">
    <text evidence="11">The sequence shown here is derived from an EMBL/GenBank/DDBJ whole genome shotgun (WGS) entry which is preliminary data.</text>
</comment>
<dbReference type="PANTHER" id="PTHR45753">
    <property type="entry name" value="ORNITHINE CARBAMOYLTRANSFERASE, MITOCHONDRIAL"/>
    <property type="match status" value="1"/>
</dbReference>
<feature type="domain" description="Aspartate/ornithine carbamoyltransferase carbamoyl-P binding" evidence="10">
    <location>
        <begin position="2"/>
        <end position="147"/>
    </location>
</feature>
<dbReference type="PRINTS" id="PR00100">
    <property type="entry name" value="AOTCASE"/>
</dbReference>
<dbReference type="FunFam" id="3.40.50.1370:FF:000007">
    <property type="entry name" value="Aspartate carbamoyltransferase"/>
    <property type="match status" value="1"/>
</dbReference>
<evidence type="ECO:0000256" key="6">
    <source>
        <dbReference type="ARBA" id="ARBA00048859"/>
    </source>
</evidence>
<reference evidence="12" key="1">
    <citation type="submission" date="2017-03" db="EMBL/GenBank/DDBJ databases">
        <authorList>
            <person name="Lund M.B."/>
        </authorList>
    </citation>
    <scope>NUCLEOTIDE SEQUENCE [LARGE SCALE GENOMIC DNA]</scope>
</reference>
<dbReference type="InterPro" id="IPR006131">
    <property type="entry name" value="Asp_carbamoyltransf_Asp/Orn-bd"/>
</dbReference>
<evidence type="ECO:0000256" key="1">
    <source>
        <dbReference type="ARBA" id="ARBA00004852"/>
    </source>
</evidence>
<feature type="binding site" evidence="7">
    <location>
        <position position="134"/>
    </location>
    <ligand>
        <name>carbamoyl phosphate</name>
        <dbReference type="ChEBI" id="CHEBI:58228"/>
    </ligand>
</feature>
<dbReference type="Pfam" id="PF02729">
    <property type="entry name" value="OTCace_N"/>
    <property type="match status" value="1"/>
</dbReference>
<feature type="binding site" evidence="7">
    <location>
        <position position="82"/>
    </location>
    <ligand>
        <name>L-aspartate</name>
        <dbReference type="ChEBI" id="CHEBI:29991"/>
    </ligand>
</feature>
<dbReference type="PROSITE" id="PS00097">
    <property type="entry name" value="CARBAMOYLTRANSFERASE"/>
    <property type="match status" value="1"/>
</dbReference>
<evidence type="ECO:0000256" key="8">
    <source>
        <dbReference type="SAM" id="MobiDB-lite"/>
    </source>
</evidence>
<feature type="region of interest" description="Disordered" evidence="8">
    <location>
        <begin position="317"/>
        <end position="336"/>
    </location>
</feature>
<name>A0A2A6FNN6_9MICO</name>
<dbReference type="GO" id="GO:0044205">
    <property type="term" value="P:'de novo' UMP biosynthetic process"/>
    <property type="evidence" value="ECO:0007669"/>
    <property type="project" value="UniProtKB-UniRule"/>
</dbReference>
<sequence>MRHLLRTRDLTRDEAIHILDIALDMAAVQNREVKKLPTLRGKTVVNLFFEDSTRTRISFEAAAKRLSADVINFSARGSSISKGESLKDTAQTLQALGADGVVIRHPVSGAPQVLAVSGWITAGVINAGDGTHEHPTQGLLDAFTIRQRVHGAGARGRGLDGVRVIIVGDILHSRVARSNVWLLTTLGAHVHLVAPPTLLPVDTSGWPVTTGFDLDGALAGHPDVVMMLRIQEERMHGSFFPSSREYTRTWGLDGPRFRALQPDTIVMHPGPMNRGLEIAPIAADSPQSTVREQVANGVSVRMSALYVLLSGERETATVSGDGATEHHAIQQRSAAQ</sequence>
<dbReference type="GO" id="GO:0004070">
    <property type="term" value="F:aspartate carbamoyltransferase activity"/>
    <property type="evidence" value="ECO:0007669"/>
    <property type="project" value="UniProtKB-UniRule"/>
</dbReference>
<dbReference type="Gene3D" id="3.40.50.1370">
    <property type="entry name" value="Aspartate/ornithine carbamoyltransferase"/>
    <property type="match status" value="2"/>
</dbReference>
<protein>
    <recommendedName>
        <fullName evidence="7">Aspartate carbamoyltransferase</fullName>
        <ecNumber evidence="7">2.1.3.2</ecNumber>
    </recommendedName>
    <alternativeName>
        <fullName evidence="7">Aspartate transcarbamylase</fullName>
        <shortName evidence="7">ATCase</shortName>
    </alternativeName>
</protein>
<dbReference type="InterPro" id="IPR036901">
    <property type="entry name" value="Asp/Orn_carbamoylTrfase_sf"/>
</dbReference>
<feature type="binding site" evidence="7">
    <location>
        <position position="55"/>
    </location>
    <ligand>
        <name>carbamoyl phosphate</name>
        <dbReference type="ChEBI" id="CHEBI:58228"/>
    </ligand>
</feature>
<dbReference type="GO" id="GO:0006207">
    <property type="term" value="P:'de novo' pyrimidine nucleobase biosynthetic process"/>
    <property type="evidence" value="ECO:0007669"/>
    <property type="project" value="InterPro"/>
</dbReference>
<comment type="function">
    <text evidence="5 7">Catalyzes the condensation of carbamoyl phosphate and aspartate to form carbamoyl aspartate and inorganic phosphate, the committed step in the de novo pyrimidine nucleotide biosynthesis pathway.</text>
</comment>
<dbReference type="SUPFAM" id="SSF53671">
    <property type="entry name" value="Aspartate/ornithine carbamoyltransferase"/>
    <property type="match status" value="1"/>
</dbReference>
<proteinExistence type="inferred from homology"/>
<dbReference type="InterPro" id="IPR006130">
    <property type="entry name" value="Asp/Orn_carbamoylTrfase"/>
</dbReference>
<dbReference type="Proteomes" id="UP000219994">
    <property type="component" value="Unassembled WGS sequence"/>
</dbReference>
<evidence type="ECO:0000256" key="3">
    <source>
        <dbReference type="ARBA" id="ARBA00022679"/>
    </source>
</evidence>
<dbReference type="GO" id="GO:0005829">
    <property type="term" value="C:cytosol"/>
    <property type="evidence" value="ECO:0007669"/>
    <property type="project" value="TreeGrafter"/>
</dbReference>
<dbReference type="NCBIfam" id="NF002032">
    <property type="entry name" value="PRK00856.1"/>
    <property type="match status" value="1"/>
</dbReference>
<dbReference type="AlphaFoldDB" id="A0A2A6FNN6"/>
<evidence type="ECO:0000313" key="12">
    <source>
        <dbReference type="Proteomes" id="UP000219994"/>
    </source>
</evidence>
<feature type="binding site" evidence="7">
    <location>
        <position position="271"/>
    </location>
    <ligand>
        <name>carbamoyl phosphate</name>
        <dbReference type="ChEBI" id="CHEBI:58228"/>
    </ligand>
</feature>
<keyword evidence="4 7" id="KW-0665">Pyrimidine biosynthesis</keyword>
<dbReference type="InterPro" id="IPR002082">
    <property type="entry name" value="Asp_carbamoyltransf"/>
</dbReference>
<dbReference type="NCBIfam" id="TIGR00670">
    <property type="entry name" value="asp_carb_tr"/>
    <property type="match status" value="1"/>
</dbReference>
<keyword evidence="3 7" id="KW-0808">Transferase</keyword>
<accession>A0A2A6FNN6</accession>
<dbReference type="FunFam" id="3.40.50.1370:FF:000012">
    <property type="entry name" value="Aspartate carbamoyltransferase"/>
    <property type="match status" value="1"/>
</dbReference>
<feature type="domain" description="Aspartate/ornithine carbamoyltransferase Asp/Orn-binding" evidence="9">
    <location>
        <begin position="160"/>
        <end position="307"/>
    </location>
</feature>
<feature type="binding site" evidence="7">
    <location>
        <position position="104"/>
    </location>
    <ligand>
        <name>carbamoyl phosphate</name>
        <dbReference type="ChEBI" id="CHEBI:58228"/>
    </ligand>
</feature>
<comment type="pathway">
    <text evidence="1 7">Pyrimidine metabolism; UMP biosynthesis via de novo pathway; (S)-dihydroorotate from bicarbonate: step 2/3.</text>
</comment>
<dbReference type="UniPathway" id="UPA00070">
    <property type="reaction ID" value="UER00116"/>
</dbReference>